<feature type="chain" id="PRO_5021770021" description="Phytase-like domain-containing protein" evidence="1">
    <location>
        <begin position="22"/>
        <end position="294"/>
    </location>
</feature>
<protein>
    <recommendedName>
        <fullName evidence="2">Phytase-like domain-containing protein</fullName>
    </recommendedName>
</protein>
<gene>
    <name evidence="3" type="ORF">SAMN06265380_11063</name>
</gene>
<dbReference type="AlphaFoldDB" id="A0A521EAF2"/>
<feature type="domain" description="Phytase-like" evidence="2">
    <location>
        <begin position="41"/>
        <end position="279"/>
    </location>
</feature>
<proteinExistence type="predicted"/>
<dbReference type="PIRSF" id="PIRSF031900">
    <property type="entry name" value="UCP031900"/>
    <property type="match status" value="1"/>
</dbReference>
<keyword evidence="4" id="KW-1185">Reference proteome</keyword>
<organism evidence="3 4">
    <name type="scientific">Ruegeria faecimaris</name>
    <dbReference type="NCBI Taxonomy" id="686389"/>
    <lineage>
        <taxon>Bacteria</taxon>
        <taxon>Pseudomonadati</taxon>
        <taxon>Pseudomonadota</taxon>
        <taxon>Alphaproteobacteria</taxon>
        <taxon>Rhodobacterales</taxon>
        <taxon>Roseobacteraceae</taxon>
        <taxon>Ruegeria</taxon>
    </lineage>
</organism>
<dbReference type="Proteomes" id="UP000319555">
    <property type="component" value="Unassembled WGS sequence"/>
</dbReference>
<sequence>MHKRLAIQLIAALLLSGGVWAEGAKPAALLNNFAWRHQADWFGGYSGIHIFDGGTRMIALSDRATMLDARIDRNEDEITGIEIQRHWPILSSTGKVLVGTAGDSEGLAIAPDGGVYISFEGVHRVAYYSDPTGPAQVLPRPKAFEVLDHNGSFEALAIDRLGRLYTLTEKSRTVSGDIPVYRWDGLSWSTPFVLPQRGKFLPVAADFGPDGRFYVLERSVSLTGFRSQLRRWELNGDTPQSEEILLQTARGTHDNLEGLSVWRDDQGRLRVTMISDDNFLALQRTELVEYLLPD</sequence>
<dbReference type="InterPro" id="IPR014567">
    <property type="entry name" value="UCP031900"/>
</dbReference>
<dbReference type="EMBL" id="FXTE01000010">
    <property type="protein sequence ID" value="SMO80917.1"/>
    <property type="molecule type" value="Genomic_DNA"/>
</dbReference>
<dbReference type="RefSeq" id="WP_142638571.1">
    <property type="nucleotide sequence ID" value="NZ_FXTE01000010.1"/>
</dbReference>
<dbReference type="SUPFAM" id="SSF101898">
    <property type="entry name" value="NHL repeat"/>
    <property type="match status" value="1"/>
</dbReference>
<reference evidence="3 4" key="1">
    <citation type="submission" date="2017-05" db="EMBL/GenBank/DDBJ databases">
        <authorList>
            <person name="Varghese N."/>
            <person name="Submissions S."/>
        </authorList>
    </citation>
    <scope>NUCLEOTIDE SEQUENCE [LARGE SCALE GENOMIC DNA]</scope>
    <source>
        <strain evidence="3 4">DSM 28009</strain>
    </source>
</reference>
<evidence type="ECO:0000313" key="4">
    <source>
        <dbReference type="Proteomes" id="UP000319555"/>
    </source>
</evidence>
<dbReference type="Pfam" id="PF13449">
    <property type="entry name" value="Phytase-like"/>
    <property type="match status" value="1"/>
</dbReference>
<accession>A0A521EAF2</accession>
<name>A0A521EAF2_9RHOB</name>
<dbReference type="OrthoDB" id="9798693at2"/>
<keyword evidence="1" id="KW-0732">Signal</keyword>
<evidence type="ECO:0000313" key="3">
    <source>
        <dbReference type="EMBL" id="SMO80917.1"/>
    </source>
</evidence>
<evidence type="ECO:0000256" key="1">
    <source>
        <dbReference type="SAM" id="SignalP"/>
    </source>
</evidence>
<evidence type="ECO:0000259" key="2">
    <source>
        <dbReference type="Pfam" id="PF13449"/>
    </source>
</evidence>
<feature type="signal peptide" evidence="1">
    <location>
        <begin position="1"/>
        <end position="21"/>
    </location>
</feature>
<dbReference type="InterPro" id="IPR027372">
    <property type="entry name" value="Phytase-like_dom"/>
</dbReference>